<keyword evidence="1" id="KW-0812">Transmembrane</keyword>
<evidence type="ECO:0000313" key="3">
    <source>
        <dbReference type="Proteomes" id="UP000641588"/>
    </source>
</evidence>
<protein>
    <submittedName>
        <fullName evidence="2">Uncharacterized protein</fullName>
    </submittedName>
</protein>
<evidence type="ECO:0000256" key="1">
    <source>
        <dbReference type="SAM" id="Phobius"/>
    </source>
</evidence>
<proteinExistence type="predicted"/>
<dbReference type="EMBL" id="WHOD01000087">
    <property type="protein sequence ID" value="NOU96140.1"/>
    <property type="molecule type" value="Genomic_DNA"/>
</dbReference>
<organism evidence="2 3">
    <name type="scientific">Paenibacillus foliorum</name>
    <dbReference type="NCBI Taxonomy" id="2654974"/>
    <lineage>
        <taxon>Bacteria</taxon>
        <taxon>Bacillati</taxon>
        <taxon>Bacillota</taxon>
        <taxon>Bacilli</taxon>
        <taxon>Bacillales</taxon>
        <taxon>Paenibacillaceae</taxon>
        <taxon>Paenibacillus</taxon>
    </lineage>
</organism>
<dbReference type="Proteomes" id="UP000641588">
    <property type="component" value="Unassembled WGS sequence"/>
</dbReference>
<keyword evidence="1" id="KW-0472">Membrane</keyword>
<dbReference type="AlphaFoldDB" id="A0A972GTZ2"/>
<evidence type="ECO:0000313" key="2">
    <source>
        <dbReference type="EMBL" id="NOU96140.1"/>
    </source>
</evidence>
<accession>A0A972GTZ2</accession>
<dbReference type="RefSeq" id="WP_171654355.1">
    <property type="nucleotide sequence ID" value="NZ_WHOD01000087.1"/>
</dbReference>
<reference evidence="2" key="1">
    <citation type="submission" date="2019-10" db="EMBL/GenBank/DDBJ databases">
        <title>Description of Paenibacillus glebae sp. nov.</title>
        <authorList>
            <person name="Carlier A."/>
            <person name="Qi S."/>
        </authorList>
    </citation>
    <scope>NUCLEOTIDE SEQUENCE</scope>
    <source>
        <strain evidence="2">LMG 31456</strain>
    </source>
</reference>
<gene>
    <name evidence="2" type="ORF">GC093_23360</name>
</gene>
<keyword evidence="1" id="KW-1133">Transmembrane helix</keyword>
<sequence>MAKSSRIQTDLVTIRIRNVSGVRIISGFCVIGSASPCLGFLTINSRVRRAANCLLRNGFVIIGTSRNAVVFQRNRVV</sequence>
<keyword evidence="3" id="KW-1185">Reference proteome</keyword>
<name>A0A972GTZ2_9BACL</name>
<comment type="caution">
    <text evidence="2">The sequence shown here is derived from an EMBL/GenBank/DDBJ whole genome shotgun (WGS) entry which is preliminary data.</text>
</comment>
<feature type="transmembrane region" description="Helical" evidence="1">
    <location>
        <begin position="21"/>
        <end position="43"/>
    </location>
</feature>